<reference evidence="1" key="1">
    <citation type="submission" date="2018-05" db="EMBL/GenBank/DDBJ databases">
        <authorList>
            <person name="Lanie J.A."/>
            <person name="Ng W.-L."/>
            <person name="Kazmierczak K.M."/>
            <person name="Andrzejewski T.M."/>
            <person name="Davidsen T.M."/>
            <person name="Wayne K.J."/>
            <person name="Tettelin H."/>
            <person name="Glass J.I."/>
            <person name="Rusch D."/>
            <person name="Podicherti R."/>
            <person name="Tsui H.-C.T."/>
            <person name="Winkler M.E."/>
        </authorList>
    </citation>
    <scope>NUCLEOTIDE SEQUENCE</scope>
</reference>
<sequence>MSYTIPDWGVSPHQISVKEDRIHLSKKPRDTPKNSGTYFCLMKRRSVLIMLGFSEK</sequence>
<name>A0A382EPC2_9ZZZZ</name>
<dbReference type="AlphaFoldDB" id="A0A382EPC2"/>
<organism evidence="1">
    <name type="scientific">marine metagenome</name>
    <dbReference type="NCBI Taxonomy" id="408172"/>
    <lineage>
        <taxon>unclassified sequences</taxon>
        <taxon>metagenomes</taxon>
        <taxon>ecological metagenomes</taxon>
    </lineage>
</organism>
<evidence type="ECO:0000313" key="1">
    <source>
        <dbReference type="EMBL" id="SVB52646.1"/>
    </source>
</evidence>
<dbReference type="EMBL" id="UINC01045646">
    <property type="protein sequence ID" value="SVB52646.1"/>
    <property type="molecule type" value="Genomic_DNA"/>
</dbReference>
<protein>
    <submittedName>
        <fullName evidence="1">Uncharacterized protein</fullName>
    </submittedName>
</protein>
<accession>A0A382EPC2</accession>
<proteinExistence type="predicted"/>
<gene>
    <name evidence="1" type="ORF">METZ01_LOCUS205500</name>
</gene>